<protein>
    <submittedName>
        <fullName evidence="3">Amidohydrolase</fullName>
    </submittedName>
</protein>
<name>A0A3S0UJ82_9BACI</name>
<evidence type="ECO:0000256" key="1">
    <source>
        <dbReference type="ARBA" id="ARBA00023239"/>
    </source>
</evidence>
<keyword evidence="1" id="KW-0456">Lyase</keyword>
<accession>A0A3S0UJ82</accession>
<dbReference type="InterPro" id="IPR032465">
    <property type="entry name" value="ACMSD"/>
</dbReference>
<organism evidence="3 4">
    <name type="scientific">Peribacillus cavernae</name>
    <dbReference type="NCBI Taxonomy" id="1674310"/>
    <lineage>
        <taxon>Bacteria</taxon>
        <taxon>Bacillati</taxon>
        <taxon>Bacillota</taxon>
        <taxon>Bacilli</taxon>
        <taxon>Bacillales</taxon>
        <taxon>Bacillaceae</taxon>
        <taxon>Peribacillus</taxon>
    </lineage>
</organism>
<proteinExistence type="predicted"/>
<dbReference type="EMBL" id="RYZZ01000001">
    <property type="protein sequence ID" value="RUQ32870.1"/>
    <property type="molecule type" value="Genomic_DNA"/>
</dbReference>
<sequence>METGKKLNGIIDCDVHPHPKSYQVIQSYMSEPWKSRFNAQTGLRGMYDNPIHVNRLDSVTPDGGYPCSDPEFTRKQLLDEYGINYAILLPRAFVSRYSNPDFAAAIAAAFNDWLAADWLDNNNDDGRYKGSITVAPQNPQAAAREIERWAGHPHFVQVMMDSGSTAPYGQQQFHPIYEACEKHGLPIAFHPGTEGVGINQSHVAGYPTTYMEWHTCLPLSAQAHLVSFITEGVFEKFPRLKLVMVEGGSAWLPSLLWRLDSEWKPLREEVPWVKKRPSEYIKEHVRLTSQPIESPDDPKHLLMNFEMMDAKNILMFSTDYPHWDFDSPTRSFPKMPEDLKRRIFFENAKELYNLE</sequence>
<dbReference type="AlphaFoldDB" id="A0A3S0UJ82"/>
<keyword evidence="4" id="KW-1185">Reference proteome</keyword>
<feature type="domain" description="Amidohydrolase-related" evidence="2">
    <location>
        <begin position="11"/>
        <end position="354"/>
    </location>
</feature>
<dbReference type="InterPro" id="IPR006680">
    <property type="entry name" value="Amidohydro-rel"/>
</dbReference>
<dbReference type="OrthoDB" id="9777673at2"/>
<dbReference type="PANTHER" id="PTHR21240">
    <property type="entry name" value="2-AMINO-3-CARBOXYLMUCONATE-6-SEMIALDEHYDE DECARBOXYLASE"/>
    <property type="match status" value="1"/>
</dbReference>
<evidence type="ECO:0000313" key="3">
    <source>
        <dbReference type="EMBL" id="RUQ32870.1"/>
    </source>
</evidence>
<dbReference type="InterPro" id="IPR032466">
    <property type="entry name" value="Metal_Hydrolase"/>
</dbReference>
<dbReference type="GO" id="GO:0016831">
    <property type="term" value="F:carboxy-lyase activity"/>
    <property type="evidence" value="ECO:0007669"/>
    <property type="project" value="InterPro"/>
</dbReference>
<dbReference type="GO" id="GO:0005737">
    <property type="term" value="C:cytoplasm"/>
    <property type="evidence" value="ECO:0007669"/>
    <property type="project" value="TreeGrafter"/>
</dbReference>
<gene>
    <name evidence="3" type="ORF">ELQ35_01150</name>
</gene>
<evidence type="ECO:0000259" key="2">
    <source>
        <dbReference type="Pfam" id="PF04909"/>
    </source>
</evidence>
<keyword evidence="3" id="KW-0378">Hydrolase</keyword>
<dbReference type="Proteomes" id="UP000267430">
    <property type="component" value="Unassembled WGS sequence"/>
</dbReference>
<dbReference type="GO" id="GO:0016787">
    <property type="term" value="F:hydrolase activity"/>
    <property type="evidence" value="ECO:0007669"/>
    <property type="project" value="UniProtKB-KW"/>
</dbReference>
<dbReference type="Gene3D" id="3.20.20.140">
    <property type="entry name" value="Metal-dependent hydrolases"/>
    <property type="match status" value="1"/>
</dbReference>
<dbReference type="GO" id="GO:0019748">
    <property type="term" value="P:secondary metabolic process"/>
    <property type="evidence" value="ECO:0007669"/>
    <property type="project" value="TreeGrafter"/>
</dbReference>
<comment type="caution">
    <text evidence="3">The sequence shown here is derived from an EMBL/GenBank/DDBJ whole genome shotgun (WGS) entry which is preliminary data.</text>
</comment>
<dbReference type="Pfam" id="PF04909">
    <property type="entry name" value="Amidohydro_2"/>
    <property type="match status" value="1"/>
</dbReference>
<dbReference type="SUPFAM" id="SSF51556">
    <property type="entry name" value="Metallo-dependent hydrolases"/>
    <property type="match status" value="1"/>
</dbReference>
<evidence type="ECO:0000313" key="4">
    <source>
        <dbReference type="Proteomes" id="UP000267430"/>
    </source>
</evidence>
<dbReference type="PANTHER" id="PTHR21240:SF28">
    <property type="entry name" value="ISO-OROTATE DECARBOXYLASE (EUROFUNG)"/>
    <property type="match status" value="1"/>
</dbReference>
<reference evidence="3 4" key="1">
    <citation type="submission" date="2018-12" db="EMBL/GenBank/DDBJ databases">
        <title>Bacillus chawlae sp. nov., Bacillus glennii sp. nov., and Bacillus saganii sp. nov. Isolated from the Vehicle Assembly Building at Kennedy Space Center where the Viking Spacecraft were Assembled.</title>
        <authorList>
            <person name="Seuylemezian A."/>
            <person name="Vaishampayan P."/>
        </authorList>
    </citation>
    <scope>NUCLEOTIDE SEQUENCE [LARGE SCALE GENOMIC DNA]</scope>
    <source>
        <strain evidence="3 4">L5</strain>
    </source>
</reference>